<dbReference type="AlphaFoldDB" id="D0BL20"/>
<dbReference type="CDD" id="cd03048">
    <property type="entry name" value="GST_N_Ure2p_like"/>
    <property type="match status" value="1"/>
</dbReference>
<dbReference type="Gene3D" id="1.20.1050.10">
    <property type="match status" value="1"/>
</dbReference>
<dbReference type="eggNOG" id="COG0625">
    <property type="taxonomic scope" value="Bacteria"/>
</dbReference>
<dbReference type="Gene3D" id="3.40.30.10">
    <property type="entry name" value="Glutaredoxin"/>
    <property type="match status" value="1"/>
</dbReference>
<dbReference type="Pfam" id="PF13410">
    <property type="entry name" value="GST_C_2"/>
    <property type="match status" value="1"/>
</dbReference>
<name>D0BL20_9LACT</name>
<dbReference type="InterPro" id="IPR036249">
    <property type="entry name" value="Thioredoxin-like_sf"/>
</dbReference>
<accession>D0BL20</accession>
<dbReference type="InterPro" id="IPR036282">
    <property type="entry name" value="Glutathione-S-Trfase_C_sf"/>
</dbReference>
<organism evidence="3 4">
    <name type="scientific">Granulicatella elegans ATCC 700633</name>
    <dbReference type="NCBI Taxonomy" id="626369"/>
    <lineage>
        <taxon>Bacteria</taxon>
        <taxon>Bacillati</taxon>
        <taxon>Bacillota</taxon>
        <taxon>Bacilli</taxon>
        <taxon>Lactobacillales</taxon>
        <taxon>Carnobacteriaceae</taxon>
        <taxon>Granulicatella</taxon>
    </lineage>
</organism>
<dbReference type="SFLD" id="SFLDG00358">
    <property type="entry name" value="Main_(cytGST)"/>
    <property type="match status" value="1"/>
</dbReference>
<evidence type="ECO:0000259" key="1">
    <source>
        <dbReference type="PROSITE" id="PS50404"/>
    </source>
</evidence>
<keyword evidence="4" id="KW-1185">Reference proteome</keyword>
<dbReference type="SUPFAM" id="SSF47616">
    <property type="entry name" value="GST C-terminal domain-like"/>
    <property type="match status" value="1"/>
</dbReference>
<gene>
    <name evidence="3" type="ORF">HMPREF0446_00655</name>
</gene>
<reference evidence="3" key="2">
    <citation type="submission" date="2011-10" db="EMBL/GenBank/DDBJ databases">
        <title>The Genome Sequence of Granulicatella elegans ATCC 700633.</title>
        <authorList>
            <consortium name="The Broad Institute Genome Sequencing Platform"/>
            <consortium name="The Broad Institute Genome Sequencing Center for Infectious Disease"/>
            <person name="Earl A."/>
            <person name="Ward D."/>
            <person name="Feldgarden M."/>
            <person name="Gevers D."/>
            <person name="Sibley C.D."/>
            <person name="Field T.R."/>
            <person name="Grinwis M."/>
            <person name="Eshaghurshan C.S."/>
            <person name="Surette M.G."/>
            <person name="Young S.K."/>
            <person name="Zeng Q."/>
            <person name="Gargeya S."/>
            <person name="Fitzgerald M."/>
            <person name="Haas B."/>
            <person name="Abouelleil A."/>
            <person name="Alvarado L."/>
            <person name="Arachchi H.M."/>
            <person name="Berlin A."/>
            <person name="Brown A."/>
            <person name="Chapman S.B."/>
            <person name="Chen Z."/>
            <person name="Dunbar C."/>
            <person name="Freedman E."/>
            <person name="Gearin G."/>
            <person name="Goldberg J."/>
            <person name="Griggs A."/>
            <person name="Gujja S."/>
            <person name="Heiman D."/>
            <person name="Howarth C."/>
            <person name="Larson L."/>
            <person name="Lui A."/>
            <person name="MacDonald P.J.P."/>
            <person name="Montmayeur A."/>
            <person name="Murphy C."/>
            <person name="Neiman D."/>
            <person name="Pearson M."/>
            <person name="Priest M."/>
            <person name="Roberts A."/>
            <person name="Saif S."/>
            <person name="Shea T."/>
            <person name="Shenoy N."/>
            <person name="Sisk P."/>
            <person name="Stolte C."/>
            <person name="Sykes S."/>
            <person name="Wortman J."/>
            <person name="Nusbaum C."/>
            <person name="Birren B."/>
        </authorList>
    </citation>
    <scope>NUCLEOTIDE SEQUENCE [LARGE SCALE GENOMIC DNA]</scope>
    <source>
        <strain evidence="3">ATCC 700633</strain>
    </source>
</reference>
<sequence length="262" mass="29801">MTNYELPRVWSAADSNQGKFSGINRPTAGSRFEQVLPKGEKPFQLYSLGTPNGVKVTILLEELLALGIKEADYDLYKISIMDGEQFGAGFVEVNPNSKIPALLDQSSANDIRIFESANILLYLAEKFEQFIPKEVEKRTEVLNWLFWQAGSAPFVGGGFGHFFNYAPEKIEYAINRFTMETKRQLDLLDKELATRPYIAGDEYTIADIAIWSWYGQLVLDKLYKNSAEFLDASSYTHLVEWAKRIENRPAVQKALDIEYKSL</sequence>
<evidence type="ECO:0008006" key="5">
    <source>
        <dbReference type="Google" id="ProtNLM"/>
    </source>
</evidence>
<dbReference type="EMBL" id="ACRF02000013">
    <property type="protein sequence ID" value="EEW93773.1"/>
    <property type="molecule type" value="Genomic_DNA"/>
</dbReference>
<dbReference type="PANTHER" id="PTHR44051:SF22">
    <property type="entry name" value="DISULFIDE-BOND OXIDOREDUCTASE YGHU"/>
    <property type="match status" value="1"/>
</dbReference>
<dbReference type="SFLD" id="SFLDG01151">
    <property type="entry name" value="Main.2:_Nu-like"/>
    <property type="match status" value="1"/>
</dbReference>
<dbReference type="SFLD" id="SFLDS00019">
    <property type="entry name" value="Glutathione_Transferase_(cytos"/>
    <property type="match status" value="1"/>
</dbReference>
<dbReference type="InterPro" id="IPR040079">
    <property type="entry name" value="Glutathione_S-Trfase"/>
</dbReference>
<evidence type="ECO:0000313" key="4">
    <source>
        <dbReference type="Proteomes" id="UP000002939"/>
    </source>
</evidence>
<dbReference type="PANTHER" id="PTHR44051">
    <property type="entry name" value="GLUTATHIONE S-TRANSFERASE-RELATED"/>
    <property type="match status" value="1"/>
</dbReference>
<dbReference type="PROSITE" id="PS50404">
    <property type="entry name" value="GST_NTER"/>
    <property type="match status" value="1"/>
</dbReference>
<comment type="caution">
    <text evidence="3">The sequence shown here is derived from an EMBL/GenBank/DDBJ whole genome shotgun (WGS) entry which is preliminary data.</text>
</comment>
<dbReference type="RefSeq" id="WP_006702929.1">
    <property type="nucleotide sequence ID" value="NZ_KI391971.1"/>
</dbReference>
<feature type="domain" description="GST C-terminal" evidence="2">
    <location>
        <begin position="134"/>
        <end position="262"/>
    </location>
</feature>
<dbReference type="Pfam" id="PF13409">
    <property type="entry name" value="GST_N_2"/>
    <property type="match status" value="1"/>
</dbReference>
<reference evidence="3" key="1">
    <citation type="submission" date="2009-09" db="EMBL/GenBank/DDBJ databases">
        <authorList>
            <consortium name="The Broad Institute Genome Sequencing Platform"/>
            <person name="Ward D."/>
            <person name="Feldgarden M."/>
            <person name="Earl A."/>
            <person name="Young S.K."/>
            <person name="Zeng Q."/>
            <person name="Koehrsen M."/>
            <person name="Alvarado L."/>
            <person name="Berlin A."/>
            <person name="Bochicchio J."/>
            <person name="Borenstein D."/>
            <person name="Chapman S.B."/>
            <person name="Chen Z."/>
            <person name="Engels R."/>
            <person name="Freedman E."/>
            <person name="Gellesch M."/>
            <person name="Goldberg J."/>
            <person name="Griggs A."/>
            <person name="Gujja S."/>
            <person name="Heilman E."/>
            <person name="Heiman D."/>
            <person name="Hepburn T."/>
            <person name="Howarth C."/>
            <person name="Jen D."/>
            <person name="Larson L."/>
            <person name="Lewis B."/>
            <person name="Mehta T."/>
            <person name="Park D."/>
            <person name="Pearson M."/>
            <person name="Roberts A."/>
            <person name="Saif S."/>
            <person name="Shea T."/>
            <person name="Shenoy N."/>
            <person name="Sisk P."/>
            <person name="Stolte C."/>
            <person name="Sykes S."/>
            <person name="Thomson T."/>
            <person name="Walk T."/>
            <person name="White J."/>
            <person name="Yandava C."/>
            <person name="Sibley C.D."/>
            <person name="Field T.R."/>
            <person name="Grinwis M."/>
            <person name="Eshaghurshan C.S."/>
            <person name="Surette M.G."/>
            <person name="Haas B."/>
            <person name="Nusbaum C."/>
            <person name="Birren B."/>
        </authorList>
    </citation>
    <scope>NUCLEOTIDE SEQUENCE [LARGE SCALE GENOMIC DNA]</scope>
    <source>
        <strain evidence="3">ATCC 700633</strain>
    </source>
</reference>
<dbReference type="HOGENOM" id="CLU_011226_14_4_9"/>
<dbReference type="STRING" id="626369.HMPREF0446_00655"/>
<dbReference type="Proteomes" id="UP000002939">
    <property type="component" value="Unassembled WGS sequence"/>
</dbReference>
<dbReference type="InterPro" id="IPR004045">
    <property type="entry name" value="Glutathione_S-Trfase_N"/>
</dbReference>
<dbReference type="PROSITE" id="PS50405">
    <property type="entry name" value="GST_CTER"/>
    <property type="match status" value="1"/>
</dbReference>
<protein>
    <recommendedName>
        <fullName evidence="5">GST-like protein</fullName>
    </recommendedName>
</protein>
<proteinExistence type="predicted"/>
<dbReference type="InterPro" id="IPR010987">
    <property type="entry name" value="Glutathione-S-Trfase_C-like"/>
</dbReference>
<dbReference type="SUPFAM" id="SSF52833">
    <property type="entry name" value="Thioredoxin-like"/>
    <property type="match status" value="1"/>
</dbReference>
<dbReference type="OrthoDB" id="9770408at2"/>
<feature type="domain" description="GST N-terminal" evidence="1">
    <location>
        <begin position="44"/>
        <end position="131"/>
    </location>
</feature>
<evidence type="ECO:0000313" key="3">
    <source>
        <dbReference type="EMBL" id="EEW93773.1"/>
    </source>
</evidence>
<evidence type="ECO:0000259" key="2">
    <source>
        <dbReference type="PROSITE" id="PS50405"/>
    </source>
</evidence>
<dbReference type="NCBIfam" id="NF008731">
    <property type="entry name" value="PRK11752.1"/>
    <property type="match status" value="1"/>
</dbReference>